<reference evidence="2" key="1">
    <citation type="journal article" date="2019" name="Int. J. Syst. Evol. Microbiol.">
        <title>The Global Catalogue of Microorganisms (GCM) 10K type strain sequencing project: providing services to taxonomists for standard genome sequencing and annotation.</title>
        <authorList>
            <consortium name="The Broad Institute Genomics Platform"/>
            <consortium name="The Broad Institute Genome Sequencing Center for Infectious Disease"/>
            <person name="Wu L."/>
            <person name="Ma J."/>
        </authorList>
    </citation>
    <scope>NUCLEOTIDE SEQUENCE [LARGE SCALE GENOMIC DNA]</scope>
    <source>
        <strain evidence="2">KCTC 32514</strain>
    </source>
</reference>
<sequence length="271" mass="31665">MDIDYSVYPIVAINAKMKIIQNNKSITESRNTLGNLINSHLELLMPEKGKNKQKILELCHVGKFLMFFNNKIQINELSEKPDFILKGEFGKIGLEHQILVDNKSKEREGFYENIFSMAEKELNSDKNLPNFLITCYPIPYVNFKINEKENLVKTIVRVVKEYILSEKLIENPIIERIMMTDHSQKSLNVNLGAWWVKDITEELILSAVRKKESKLASYRKNSGENQWLLIVIGSNGESSYNLYNPFEMNLKTEFEKVYILEDFNNRLFELK</sequence>
<protein>
    <submittedName>
        <fullName evidence="1">Uncharacterized protein</fullName>
    </submittedName>
</protein>
<evidence type="ECO:0000313" key="2">
    <source>
        <dbReference type="Proteomes" id="UP001597548"/>
    </source>
</evidence>
<dbReference type="RefSeq" id="WP_194509407.1">
    <property type="nucleotide sequence ID" value="NZ_JADILU010000007.1"/>
</dbReference>
<gene>
    <name evidence="1" type="ORF">ACFS29_08645</name>
</gene>
<comment type="caution">
    <text evidence="1">The sequence shown here is derived from an EMBL/GenBank/DDBJ whole genome shotgun (WGS) entry which is preliminary data.</text>
</comment>
<dbReference type="EMBL" id="JBHUOS010000008">
    <property type="protein sequence ID" value="MFD2915703.1"/>
    <property type="molecule type" value="Genomic_DNA"/>
</dbReference>
<evidence type="ECO:0000313" key="1">
    <source>
        <dbReference type="EMBL" id="MFD2915703.1"/>
    </source>
</evidence>
<name>A0ABW5ZRS4_9FLAO</name>
<organism evidence="1 2">
    <name type="scientific">Psychroserpens luteus</name>
    <dbReference type="NCBI Taxonomy" id="1434066"/>
    <lineage>
        <taxon>Bacteria</taxon>
        <taxon>Pseudomonadati</taxon>
        <taxon>Bacteroidota</taxon>
        <taxon>Flavobacteriia</taxon>
        <taxon>Flavobacteriales</taxon>
        <taxon>Flavobacteriaceae</taxon>
        <taxon>Psychroserpens</taxon>
    </lineage>
</organism>
<dbReference type="Proteomes" id="UP001597548">
    <property type="component" value="Unassembled WGS sequence"/>
</dbReference>
<proteinExistence type="predicted"/>
<keyword evidence="2" id="KW-1185">Reference proteome</keyword>
<accession>A0ABW5ZRS4</accession>